<dbReference type="PANTHER" id="PTHR22807">
    <property type="entry name" value="NOP2 YEAST -RELATED NOL1/NOP2/FMU SUN DOMAIN-CONTAINING"/>
    <property type="match status" value="1"/>
</dbReference>
<protein>
    <recommendedName>
        <fullName evidence="7">SAM-dependent MTase RsmB/NOP-type domain-containing protein</fullName>
    </recommendedName>
</protein>
<feature type="binding site" evidence="6">
    <location>
        <position position="366"/>
    </location>
    <ligand>
        <name>S-adenosyl-L-methionine</name>
        <dbReference type="ChEBI" id="CHEBI:59789"/>
    </ligand>
</feature>
<evidence type="ECO:0000256" key="1">
    <source>
        <dbReference type="ARBA" id="ARBA00007494"/>
    </source>
</evidence>
<feature type="binding site" evidence="6">
    <location>
        <position position="318"/>
    </location>
    <ligand>
        <name>S-adenosyl-L-methionine</name>
        <dbReference type="ChEBI" id="CHEBI:59789"/>
    </ligand>
</feature>
<dbReference type="KEGG" id="bpa:BPP0259"/>
<accession>Q7W1T7</accession>
<dbReference type="EMBL" id="BX640423">
    <property type="protein sequence ID" value="CAE40000.1"/>
    <property type="molecule type" value="Genomic_DNA"/>
</dbReference>
<keyword evidence="4 6" id="KW-0949">S-adenosyl-L-methionine</keyword>
<dbReference type="InterPro" id="IPR004573">
    <property type="entry name" value="rRNA_ssu_MeTfrase_B"/>
</dbReference>
<dbReference type="NCBIfam" id="TIGR00563">
    <property type="entry name" value="rsmB"/>
    <property type="match status" value="1"/>
</dbReference>
<evidence type="ECO:0000256" key="3">
    <source>
        <dbReference type="ARBA" id="ARBA00022679"/>
    </source>
</evidence>
<dbReference type="SUPFAM" id="SSF53335">
    <property type="entry name" value="S-adenosyl-L-methionine-dependent methyltransferases"/>
    <property type="match status" value="1"/>
</dbReference>
<comment type="similarity">
    <text evidence="1 6">Belongs to the class I-like SAM-binding methyltransferase superfamily. RsmB/NOP family.</text>
</comment>
<feature type="binding site" evidence="6">
    <location>
        <begin position="296"/>
        <end position="302"/>
    </location>
    <ligand>
        <name>S-adenosyl-L-methionine</name>
        <dbReference type="ChEBI" id="CHEBI:59789"/>
    </ligand>
</feature>
<dbReference type="GO" id="GO:0008649">
    <property type="term" value="F:rRNA methyltransferase activity"/>
    <property type="evidence" value="ECO:0007669"/>
    <property type="project" value="InterPro"/>
</dbReference>
<reference evidence="9" key="1">
    <citation type="journal article" date="2003" name="Nat. Genet.">
        <title>Comparative analysis of the genome sequences of Bordetella pertussis, Bordetella parapertussis and Bordetella bronchiseptica.</title>
        <authorList>
            <person name="Parkhill J."/>
            <person name="Sebaihia M."/>
            <person name="Preston A."/>
            <person name="Murphy L.D."/>
            <person name="Thomson N.R."/>
            <person name="Harris D.E."/>
            <person name="Holden M.T.G."/>
            <person name="Churcher C.M."/>
            <person name="Bentley S.D."/>
            <person name="Mungall K.L."/>
            <person name="Cerdeno-Tarraga A.-M."/>
            <person name="Temple L."/>
            <person name="James K.D."/>
            <person name="Harris B."/>
            <person name="Quail M.A."/>
            <person name="Achtman M."/>
            <person name="Atkin R."/>
            <person name="Baker S."/>
            <person name="Basham D."/>
            <person name="Bason N."/>
            <person name="Cherevach I."/>
            <person name="Chillingworth T."/>
            <person name="Collins M."/>
            <person name="Cronin A."/>
            <person name="Davis P."/>
            <person name="Doggett J."/>
            <person name="Feltwell T."/>
            <person name="Goble A."/>
            <person name="Hamlin N."/>
            <person name="Hauser H."/>
            <person name="Holroyd S."/>
            <person name="Jagels K."/>
            <person name="Leather S."/>
            <person name="Moule S."/>
            <person name="Norberczak H."/>
            <person name="O'Neil S."/>
            <person name="Ormond D."/>
            <person name="Price C."/>
            <person name="Rabbinowitsch E."/>
            <person name="Rutter S."/>
            <person name="Sanders M."/>
            <person name="Saunders D."/>
            <person name="Seeger K."/>
            <person name="Sharp S."/>
            <person name="Simmonds M."/>
            <person name="Skelton J."/>
            <person name="Squares R."/>
            <person name="Squares S."/>
            <person name="Stevens K."/>
            <person name="Unwin L."/>
            <person name="Whitehead S."/>
            <person name="Barrell B.G."/>
            <person name="Maskell D.J."/>
        </authorList>
    </citation>
    <scope>NUCLEOTIDE SEQUENCE [LARGE SCALE GENOMIC DNA]</scope>
    <source>
        <strain evidence="9">12822 / ATCC BAA-587 / NCTC 13253</strain>
    </source>
</reference>
<dbReference type="Proteomes" id="UP000001421">
    <property type="component" value="Chromosome"/>
</dbReference>
<dbReference type="CDD" id="cd02440">
    <property type="entry name" value="AdoMet_MTases"/>
    <property type="match status" value="1"/>
</dbReference>
<dbReference type="Pfam" id="PF22458">
    <property type="entry name" value="RsmF-B_ferredox"/>
    <property type="match status" value="1"/>
</dbReference>
<dbReference type="NCBIfam" id="NF008149">
    <property type="entry name" value="PRK10901.1"/>
    <property type="match status" value="1"/>
</dbReference>
<evidence type="ECO:0000259" key="7">
    <source>
        <dbReference type="PROSITE" id="PS51686"/>
    </source>
</evidence>
<dbReference type="PROSITE" id="PS01153">
    <property type="entry name" value="NOL1_NOP2_SUN"/>
    <property type="match status" value="1"/>
</dbReference>
<evidence type="ECO:0000256" key="6">
    <source>
        <dbReference type="PROSITE-ProRule" id="PRU01023"/>
    </source>
</evidence>
<evidence type="ECO:0000313" key="9">
    <source>
        <dbReference type="Proteomes" id="UP000001421"/>
    </source>
</evidence>
<dbReference type="Gene3D" id="3.40.50.150">
    <property type="entry name" value="Vaccinia Virus protein VP39"/>
    <property type="match status" value="1"/>
</dbReference>
<keyword evidence="5 6" id="KW-0694">RNA-binding</keyword>
<keyword evidence="2 6" id="KW-0489">Methyltransferase</keyword>
<dbReference type="InterPro" id="IPR018314">
    <property type="entry name" value="RsmB/NOL1/NOP2-like_CS"/>
</dbReference>
<sequence length="474" mass="50506">MAGQACSVTPAAGRVQCPATISVLPSETFHMPSPVDSSVLAPPLSAVLLGAAAAVQAVRKGRSLTDALAETPPALRPAVQAISFHAMRQLGWADAVAETLVRRSPGPLFDALLRVALSLLRAAPGAAAQPGAPQYAPHTVVDQAVTAAAGQRKLAAYKGLLNASLRRFLREREALQDSVAERPAARWNHPSWWVELLERAYPEQWRGILAGANVPAPLTLRVNRRRATVEQVRQALAQAGVAAAPVGDAGLVLAEPRPVPQLPGYDAGWWSVQDAGAQLAAPLLAPADGMRVLDACAAPGGKTAHLLELADIDLLALDADAQRLERVDQNLERLGLRTPRVRLAAADASDLDAWWDGRPFDAVLADVPCTASGIVRRHPDIRWLRRAEDVPRTAALQARIADALWRTVAPGGRLLYVTCSVFPAEGREQTEAFARRHADAAPLDAPGQLLPVAIDATPQAQHDGFFYALFAKRT</sequence>
<dbReference type="InterPro" id="IPR029063">
    <property type="entry name" value="SAM-dependent_MTases_sf"/>
</dbReference>
<dbReference type="InterPro" id="IPR049560">
    <property type="entry name" value="MeTrfase_RsmB-F_NOP2_cat"/>
</dbReference>
<dbReference type="HOGENOM" id="CLU_005316_0_4_4"/>
<evidence type="ECO:0000256" key="4">
    <source>
        <dbReference type="ARBA" id="ARBA00022691"/>
    </source>
</evidence>
<evidence type="ECO:0000256" key="5">
    <source>
        <dbReference type="ARBA" id="ARBA00022884"/>
    </source>
</evidence>
<dbReference type="InterPro" id="IPR035926">
    <property type="entry name" value="NusB-like_sf"/>
</dbReference>
<dbReference type="Gene3D" id="1.10.940.10">
    <property type="entry name" value="NusB-like"/>
    <property type="match status" value="1"/>
</dbReference>
<evidence type="ECO:0000313" key="8">
    <source>
        <dbReference type="EMBL" id="CAE40000.1"/>
    </source>
</evidence>
<dbReference type="PRINTS" id="PR02008">
    <property type="entry name" value="RCMTFAMILY"/>
</dbReference>
<dbReference type="Pfam" id="PF01189">
    <property type="entry name" value="Methyltr_RsmB-F"/>
    <property type="match status" value="1"/>
</dbReference>
<dbReference type="SUPFAM" id="SSF48013">
    <property type="entry name" value="NusB-like"/>
    <property type="match status" value="1"/>
</dbReference>
<name>Q7W1T7_BORPA</name>
<keyword evidence="3 6" id="KW-0808">Transferase</keyword>
<dbReference type="GO" id="GO:0003723">
    <property type="term" value="F:RNA binding"/>
    <property type="evidence" value="ECO:0007669"/>
    <property type="project" value="UniProtKB-UniRule"/>
</dbReference>
<dbReference type="InterPro" id="IPR023267">
    <property type="entry name" value="RCMT"/>
</dbReference>
<organism evidence="8 9">
    <name type="scientific">Bordetella parapertussis (strain 12822 / ATCC BAA-587 / NCTC 13253)</name>
    <dbReference type="NCBI Taxonomy" id="257311"/>
    <lineage>
        <taxon>Bacteria</taxon>
        <taxon>Pseudomonadati</taxon>
        <taxon>Pseudomonadota</taxon>
        <taxon>Betaproteobacteria</taxon>
        <taxon>Burkholderiales</taxon>
        <taxon>Alcaligenaceae</taxon>
        <taxon>Bordetella</taxon>
    </lineage>
</organism>
<feature type="binding site" evidence="6">
    <location>
        <position position="347"/>
    </location>
    <ligand>
        <name>S-adenosyl-L-methionine</name>
        <dbReference type="ChEBI" id="CHEBI:59789"/>
    </ligand>
</feature>
<dbReference type="PROSITE" id="PS51686">
    <property type="entry name" value="SAM_MT_RSMB_NOP"/>
    <property type="match status" value="1"/>
</dbReference>
<proteinExistence type="inferred from homology"/>
<dbReference type="AlphaFoldDB" id="Q7W1T7"/>
<dbReference type="PANTHER" id="PTHR22807:SF61">
    <property type="entry name" value="NOL1_NOP2_SUN FAMILY PROTEIN _ ANTITERMINATION NUSB DOMAIN-CONTAINING PROTEIN"/>
    <property type="match status" value="1"/>
</dbReference>
<dbReference type="Gene3D" id="3.30.70.1170">
    <property type="entry name" value="Sun protein, domain 3"/>
    <property type="match status" value="1"/>
</dbReference>
<evidence type="ECO:0000256" key="2">
    <source>
        <dbReference type="ARBA" id="ARBA00022603"/>
    </source>
</evidence>
<dbReference type="InterPro" id="IPR001678">
    <property type="entry name" value="MeTrfase_RsmB-F_NOP2_dom"/>
</dbReference>
<dbReference type="InterPro" id="IPR054728">
    <property type="entry name" value="RsmB-like_ferredoxin"/>
</dbReference>
<feature type="domain" description="SAM-dependent MTase RsmB/NOP-type" evidence="7">
    <location>
        <begin position="208"/>
        <end position="473"/>
    </location>
</feature>
<gene>
    <name evidence="8" type="ordered locus">BPP0259</name>
</gene>
<feature type="active site" description="Nucleophile" evidence="6">
    <location>
        <position position="419"/>
    </location>
</feature>